<evidence type="ECO:0000313" key="6">
    <source>
        <dbReference type="EMBL" id="GGH65071.1"/>
    </source>
</evidence>
<evidence type="ECO:0000256" key="1">
    <source>
        <dbReference type="ARBA" id="ARBA00005417"/>
    </source>
</evidence>
<keyword evidence="7" id="KW-1185">Reference proteome</keyword>
<evidence type="ECO:0000313" key="7">
    <source>
        <dbReference type="Proteomes" id="UP000600171"/>
    </source>
</evidence>
<dbReference type="SUPFAM" id="SSF52540">
    <property type="entry name" value="P-loop containing nucleoside triphosphate hydrolases"/>
    <property type="match status" value="1"/>
</dbReference>
<dbReference type="Gene3D" id="3.40.50.300">
    <property type="entry name" value="P-loop containing nucleotide triphosphate hydrolases"/>
    <property type="match status" value="1"/>
</dbReference>
<dbReference type="RefSeq" id="WP_188360035.1">
    <property type="nucleotide sequence ID" value="NZ_BMDC01000003.1"/>
</dbReference>
<dbReference type="Proteomes" id="UP000600171">
    <property type="component" value="Unassembled WGS sequence"/>
</dbReference>
<dbReference type="SMART" id="SM00382">
    <property type="entry name" value="AAA"/>
    <property type="match status" value="1"/>
</dbReference>
<dbReference type="GO" id="GO:0005524">
    <property type="term" value="F:ATP binding"/>
    <property type="evidence" value="ECO:0007669"/>
    <property type="project" value="UniProtKB-KW"/>
</dbReference>
<dbReference type="GO" id="GO:0016887">
    <property type="term" value="F:ATP hydrolysis activity"/>
    <property type="evidence" value="ECO:0007669"/>
    <property type="project" value="InterPro"/>
</dbReference>
<proteinExistence type="inferred from homology"/>
<dbReference type="GO" id="GO:0016020">
    <property type="term" value="C:membrane"/>
    <property type="evidence" value="ECO:0007669"/>
    <property type="project" value="InterPro"/>
</dbReference>
<reference evidence="6 7" key="1">
    <citation type="journal article" date="2014" name="Int. J. Syst. Evol. Microbiol.">
        <title>Complete genome sequence of Corynebacterium casei LMG S-19264T (=DSM 44701T), isolated from a smear-ripened cheese.</title>
        <authorList>
            <consortium name="US DOE Joint Genome Institute (JGI-PGF)"/>
            <person name="Walter F."/>
            <person name="Albersmeier A."/>
            <person name="Kalinowski J."/>
            <person name="Ruckert C."/>
        </authorList>
    </citation>
    <scope>NUCLEOTIDE SEQUENCE [LARGE SCALE GENOMIC DNA]</scope>
    <source>
        <strain evidence="6 7">CCM 8669</strain>
    </source>
</reference>
<comment type="caution">
    <text evidence="6">The sequence shown here is derived from an EMBL/GenBank/DDBJ whole genome shotgun (WGS) entry which is preliminary data.</text>
</comment>
<dbReference type="InterPro" id="IPR050683">
    <property type="entry name" value="Bact_Polysacc_Export_ATP-bd"/>
</dbReference>
<dbReference type="InterPro" id="IPR027417">
    <property type="entry name" value="P-loop_NTPase"/>
</dbReference>
<dbReference type="PROSITE" id="PS00211">
    <property type="entry name" value="ABC_TRANSPORTER_1"/>
    <property type="match status" value="1"/>
</dbReference>
<sequence length="271" mass="29055">MNETNLHFPNIVASNISLDYKVRNRGGWGSRTQTHTVHAVKPLSFAAHEGEFIGLVGRNGSGKSSLLRVLAGLETPTTGEVYASSKPTLIGVSAALNPQLTGAENVELGCLAMGLSPAQAREAYDRVVELAGIGEAIERPMATYSSGQAARLRFSIMLANRPKIMLIDEALATGDAATNERFSQAMNELLDNAGTVFLVNHAAQTIENMCNRAIWLDEGELIMDGDAREVARKYRWFAHQLALGDEEKAAGLLAEAKTLGAAGYVINREGS</sequence>
<dbReference type="InterPro" id="IPR015860">
    <property type="entry name" value="ABC_transpr_TagH-like"/>
</dbReference>
<dbReference type="Pfam" id="PF00005">
    <property type="entry name" value="ABC_tran"/>
    <property type="match status" value="1"/>
</dbReference>
<name>A0A917MUL7_9MICC</name>
<dbReference type="CDD" id="cd03220">
    <property type="entry name" value="ABC_KpsT_Wzt"/>
    <property type="match status" value="1"/>
</dbReference>
<dbReference type="InterPro" id="IPR017871">
    <property type="entry name" value="ABC_transporter-like_CS"/>
</dbReference>
<feature type="domain" description="ABC transporter" evidence="5">
    <location>
        <begin position="6"/>
        <end position="243"/>
    </location>
</feature>
<evidence type="ECO:0000256" key="3">
    <source>
        <dbReference type="ARBA" id="ARBA00022741"/>
    </source>
</evidence>
<dbReference type="InterPro" id="IPR003439">
    <property type="entry name" value="ABC_transporter-like_ATP-bd"/>
</dbReference>
<dbReference type="GO" id="GO:0140359">
    <property type="term" value="F:ABC-type transporter activity"/>
    <property type="evidence" value="ECO:0007669"/>
    <property type="project" value="InterPro"/>
</dbReference>
<evidence type="ECO:0000256" key="4">
    <source>
        <dbReference type="ARBA" id="ARBA00022840"/>
    </source>
</evidence>
<organism evidence="6 7">
    <name type="scientific">Rothia aerolata</name>
    <dbReference type="NCBI Taxonomy" id="1812262"/>
    <lineage>
        <taxon>Bacteria</taxon>
        <taxon>Bacillati</taxon>
        <taxon>Actinomycetota</taxon>
        <taxon>Actinomycetes</taxon>
        <taxon>Micrococcales</taxon>
        <taxon>Micrococcaceae</taxon>
        <taxon>Rothia</taxon>
    </lineage>
</organism>
<comment type="similarity">
    <text evidence="1">Belongs to the ABC transporter superfamily.</text>
</comment>
<protein>
    <recommendedName>
        <fullName evidence="5">ABC transporter domain-containing protein</fullName>
    </recommendedName>
</protein>
<dbReference type="PROSITE" id="PS50893">
    <property type="entry name" value="ABC_TRANSPORTER_2"/>
    <property type="match status" value="1"/>
</dbReference>
<evidence type="ECO:0000259" key="5">
    <source>
        <dbReference type="PROSITE" id="PS50893"/>
    </source>
</evidence>
<dbReference type="EMBL" id="BMDC01000003">
    <property type="protein sequence ID" value="GGH65071.1"/>
    <property type="molecule type" value="Genomic_DNA"/>
</dbReference>
<dbReference type="AlphaFoldDB" id="A0A917MUL7"/>
<dbReference type="PANTHER" id="PTHR46743">
    <property type="entry name" value="TEICHOIC ACIDS EXPORT ATP-BINDING PROTEIN TAGH"/>
    <property type="match status" value="1"/>
</dbReference>
<evidence type="ECO:0000256" key="2">
    <source>
        <dbReference type="ARBA" id="ARBA00022448"/>
    </source>
</evidence>
<keyword evidence="2" id="KW-0813">Transport</keyword>
<accession>A0A917MUL7</accession>
<gene>
    <name evidence="6" type="ORF">GCM10007359_17950</name>
</gene>
<dbReference type="PANTHER" id="PTHR46743:SF2">
    <property type="entry name" value="TEICHOIC ACIDS EXPORT ATP-BINDING PROTEIN TAGH"/>
    <property type="match status" value="1"/>
</dbReference>
<keyword evidence="3" id="KW-0547">Nucleotide-binding</keyword>
<dbReference type="InterPro" id="IPR003593">
    <property type="entry name" value="AAA+_ATPase"/>
</dbReference>
<keyword evidence="4" id="KW-0067">ATP-binding</keyword>